<name>A0ABS1T9I2_9CLOT</name>
<keyword evidence="2" id="KW-1185">Reference proteome</keyword>
<comment type="caution">
    <text evidence="1">The sequence shown here is derived from an EMBL/GenBank/DDBJ whole genome shotgun (WGS) entry which is preliminary data.</text>
</comment>
<evidence type="ECO:0000313" key="1">
    <source>
        <dbReference type="EMBL" id="MBL4935980.1"/>
    </source>
</evidence>
<proteinExistence type="predicted"/>
<gene>
    <name evidence="1" type="ORF">JK636_09425</name>
</gene>
<sequence>MARRNVNIFNIRTKRKKKIYVKAGCNYEIKENIKASKVLLNDNNFIQSLIKYIGQTITIYTVSGGESGSGFTGVLLDVKNDYIKILSKIASPPGFISDTDENEINQNNEALSLGTITNIPINKIAAFVHNTI</sequence>
<dbReference type="EMBL" id="JAESWC010000002">
    <property type="protein sequence ID" value="MBL4935980.1"/>
    <property type="molecule type" value="Genomic_DNA"/>
</dbReference>
<reference evidence="1 2" key="1">
    <citation type="submission" date="2021-01" db="EMBL/GenBank/DDBJ databases">
        <title>Genome public.</title>
        <authorList>
            <person name="Liu C."/>
            <person name="Sun Q."/>
        </authorList>
    </citation>
    <scope>NUCLEOTIDE SEQUENCE [LARGE SCALE GENOMIC DNA]</scope>
    <source>
        <strain evidence="1 2">YIM B02515</strain>
    </source>
</reference>
<organism evidence="1 2">
    <name type="scientific">Clostridium rhizosphaerae</name>
    <dbReference type="NCBI Taxonomy" id="2803861"/>
    <lineage>
        <taxon>Bacteria</taxon>
        <taxon>Bacillati</taxon>
        <taxon>Bacillota</taxon>
        <taxon>Clostridia</taxon>
        <taxon>Eubacteriales</taxon>
        <taxon>Clostridiaceae</taxon>
        <taxon>Clostridium</taxon>
    </lineage>
</organism>
<dbReference type="Proteomes" id="UP000632377">
    <property type="component" value="Unassembled WGS sequence"/>
</dbReference>
<evidence type="ECO:0000313" key="2">
    <source>
        <dbReference type="Proteomes" id="UP000632377"/>
    </source>
</evidence>
<protein>
    <submittedName>
        <fullName evidence="1">Uncharacterized protein</fullName>
    </submittedName>
</protein>
<accession>A0ABS1T9I2</accession>
<dbReference type="RefSeq" id="WP_202748560.1">
    <property type="nucleotide sequence ID" value="NZ_JAESWC010000002.1"/>
</dbReference>